<comment type="caution">
    <text evidence="6">The sequence shown here is derived from an EMBL/GenBank/DDBJ whole genome shotgun (WGS) entry which is preliminary data.</text>
</comment>
<comment type="subcellular location">
    <subcellularLocation>
        <location evidence="1 5">Bacterial flagellum basal body</location>
    </subcellularLocation>
</comment>
<evidence type="ECO:0000256" key="1">
    <source>
        <dbReference type="ARBA" id="ARBA00004117"/>
    </source>
</evidence>
<dbReference type="GO" id="GO:0003774">
    <property type="term" value="F:cytoskeletal motor activity"/>
    <property type="evidence" value="ECO:0007669"/>
    <property type="project" value="InterPro"/>
</dbReference>
<accession>W1N5C9</accession>
<dbReference type="InterPro" id="IPR001624">
    <property type="entry name" value="FliE"/>
</dbReference>
<dbReference type="PRINTS" id="PR01006">
    <property type="entry name" value="FLGHOOKFLIE"/>
</dbReference>
<keyword evidence="4 5" id="KW-0975">Bacterial flagellum</keyword>
<dbReference type="PANTHER" id="PTHR34653:SF1">
    <property type="entry name" value="FLAGELLAR HOOK-BASAL BODY COMPLEX PROTEIN FLIE"/>
    <property type="match status" value="1"/>
</dbReference>
<dbReference type="NCBIfam" id="TIGR00205">
    <property type="entry name" value="fliE"/>
    <property type="match status" value="1"/>
</dbReference>
<organism evidence="6 7">
    <name type="scientific">Halomonas huangheensis</name>
    <dbReference type="NCBI Taxonomy" id="1178482"/>
    <lineage>
        <taxon>Bacteria</taxon>
        <taxon>Pseudomonadati</taxon>
        <taxon>Pseudomonadota</taxon>
        <taxon>Gammaproteobacteria</taxon>
        <taxon>Oceanospirillales</taxon>
        <taxon>Halomonadaceae</taxon>
        <taxon>Halomonas</taxon>
    </lineage>
</organism>
<evidence type="ECO:0000256" key="5">
    <source>
        <dbReference type="HAMAP-Rule" id="MF_00724"/>
    </source>
</evidence>
<dbReference type="eggNOG" id="COG1677">
    <property type="taxonomic scope" value="Bacteria"/>
</dbReference>
<evidence type="ECO:0000313" key="7">
    <source>
        <dbReference type="Proteomes" id="UP000019113"/>
    </source>
</evidence>
<dbReference type="Proteomes" id="UP000019113">
    <property type="component" value="Unassembled WGS sequence"/>
</dbReference>
<evidence type="ECO:0000256" key="2">
    <source>
        <dbReference type="ARBA" id="ARBA00009272"/>
    </source>
</evidence>
<evidence type="ECO:0000256" key="4">
    <source>
        <dbReference type="ARBA" id="ARBA00023143"/>
    </source>
</evidence>
<dbReference type="STRING" id="1178482.AR456_19640"/>
<comment type="similarity">
    <text evidence="2 5">Belongs to the FliE family.</text>
</comment>
<dbReference type="GO" id="GO:0071973">
    <property type="term" value="P:bacterial-type flagellum-dependent cell motility"/>
    <property type="evidence" value="ECO:0007669"/>
    <property type="project" value="InterPro"/>
</dbReference>
<dbReference type="OrthoDB" id="8909229at2"/>
<dbReference type="GO" id="GO:0005198">
    <property type="term" value="F:structural molecule activity"/>
    <property type="evidence" value="ECO:0007669"/>
    <property type="project" value="UniProtKB-UniRule"/>
</dbReference>
<name>W1N5C9_9GAMM</name>
<dbReference type="PATRIC" id="fig|1178482.3.peg.2348"/>
<dbReference type="GO" id="GO:0009425">
    <property type="term" value="C:bacterial-type flagellum basal body"/>
    <property type="evidence" value="ECO:0007669"/>
    <property type="project" value="UniProtKB-SubCell"/>
</dbReference>
<dbReference type="RefSeq" id="WP_021819301.1">
    <property type="nucleotide sequence ID" value="NZ_AVBC01000035.1"/>
</dbReference>
<sequence>MATPAMQSALAQMTSLAQQSGAATSLNRPFDRAATKVDGDANFADALESSIQRINELKSAADTKAQAFQAGAPGVELNDVMVDMQKASLSFQMGQQVRDRLVSAYREVMNMQV</sequence>
<dbReference type="EMBL" id="AVBC01000035">
    <property type="protein sequence ID" value="ERL50777.1"/>
    <property type="molecule type" value="Genomic_DNA"/>
</dbReference>
<dbReference type="PANTHER" id="PTHR34653">
    <property type="match status" value="1"/>
</dbReference>
<dbReference type="HAMAP" id="MF_00724">
    <property type="entry name" value="FliE"/>
    <property type="match status" value="1"/>
</dbReference>
<evidence type="ECO:0000313" key="6">
    <source>
        <dbReference type="EMBL" id="ERL50777.1"/>
    </source>
</evidence>
<proteinExistence type="inferred from homology"/>
<gene>
    <name evidence="5" type="primary">fliE</name>
    <name evidence="6" type="ORF">BJB45_19470</name>
</gene>
<dbReference type="KEGG" id="hhu:AR456_19640"/>
<protein>
    <recommendedName>
        <fullName evidence="3 5">Flagellar hook-basal body complex protein FliE</fullName>
    </recommendedName>
</protein>
<dbReference type="Pfam" id="PF02049">
    <property type="entry name" value="FliE"/>
    <property type="match status" value="1"/>
</dbReference>
<dbReference type="AlphaFoldDB" id="W1N5C9"/>
<evidence type="ECO:0000256" key="3">
    <source>
        <dbReference type="ARBA" id="ARBA00018024"/>
    </source>
</evidence>
<reference evidence="6 7" key="1">
    <citation type="submission" date="2013-08" db="EMBL/GenBank/DDBJ databases">
        <title>draft genome of Halomonas huanghegensis, strain BJGMM-B45T.</title>
        <authorList>
            <person name="Miao C."/>
            <person name="Wan Y."/>
            <person name="Jin W."/>
        </authorList>
    </citation>
    <scope>NUCLEOTIDE SEQUENCE [LARGE SCALE GENOMIC DNA]</scope>
    <source>
        <strain evidence="6 7">BJGMM-B45</strain>
    </source>
</reference>
<keyword evidence="7" id="KW-1185">Reference proteome</keyword>